<evidence type="ECO:0000259" key="2">
    <source>
        <dbReference type="Pfam" id="PF04909"/>
    </source>
</evidence>
<organism evidence="3 4">
    <name type="scientific">Salinimonas marina</name>
    <dbReference type="NCBI Taxonomy" id="2785918"/>
    <lineage>
        <taxon>Bacteria</taxon>
        <taxon>Pseudomonadati</taxon>
        <taxon>Pseudomonadota</taxon>
        <taxon>Gammaproteobacteria</taxon>
        <taxon>Alteromonadales</taxon>
        <taxon>Alteromonadaceae</taxon>
        <taxon>Alteromonas/Salinimonas group</taxon>
        <taxon>Salinimonas</taxon>
    </lineage>
</organism>
<gene>
    <name evidence="3" type="ORF">IT774_14210</name>
</gene>
<dbReference type="EMBL" id="CP064795">
    <property type="protein sequence ID" value="QPG05254.1"/>
    <property type="molecule type" value="Genomic_DNA"/>
</dbReference>
<comment type="similarity">
    <text evidence="1">Belongs to the metallo-dependent hydrolases superfamily.</text>
</comment>
<dbReference type="PANTHER" id="PTHR43569:SF1">
    <property type="entry name" value="BLL3371 PROTEIN"/>
    <property type="match status" value="1"/>
</dbReference>
<protein>
    <submittedName>
        <fullName evidence="3">Amidohydrolase family protein</fullName>
    </submittedName>
</protein>
<evidence type="ECO:0000313" key="4">
    <source>
        <dbReference type="Proteomes" id="UP000595095"/>
    </source>
</evidence>
<evidence type="ECO:0000313" key="3">
    <source>
        <dbReference type="EMBL" id="QPG05254.1"/>
    </source>
</evidence>
<dbReference type="Proteomes" id="UP000595095">
    <property type="component" value="Chromosome"/>
</dbReference>
<dbReference type="PANTHER" id="PTHR43569">
    <property type="entry name" value="AMIDOHYDROLASE"/>
    <property type="match status" value="1"/>
</dbReference>
<evidence type="ECO:0000256" key="1">
    <source>
        <dbReference type="ARBA" id="ARBA00038310"/>
    </source>
</evidence>
<dbReference type="GO" id="GO:0016787">
    <property type="term" value="F:hydrolase activity"/>
    <property type="evidence" value="ECO:0007669"/>
    <property type="project" value="UniProtKB-KW"/>
</dbReference>
<reference evidence="3 4" key="1">
    <citation type="submission" date="2020-11" db="EMBL/GenBank/DDBJ databases">
        <title>Complete genome sequence for Salinimonas sp. strain G2-b.</title>
        <authorList>
            <person name="Park S.-J."/>
        </authorList>
    </citation>
    <scope>NUCLEOTIDE SEQUENCE [LARGE SCALE GENOMIC DNA]</scope>
    <source>
        <strain evidence="3 4">G2-b</strain>
    </source>
</reference>
<sequence length="287" mass="32548">MQIIDPHLHFFALEEGQYHWLQPQNPPFWADKQKLHRDFNEHSLVINDAHTLAGIVHIEAGFDNARPWREIDYLENHVTLPLKTVAGVDLLATDMAATLAQLAGRTSVVGVRHILDESACELLSSPLVQQNLALLVQQQLHFEVQMPVANTRAVALLGEVIKRTGLRCIVNHAGWPAPDANSYPRWLDNMSQLAGFSECTVKVSGFEMLNRQRTCSEATMARALEALLQRFGQHRVMLASNFPVCLLSCSYRQLWQRYMTLMSRLSLPVATQQALLSENARHWYQFS</sequence>
<dbReference type="KEGG" id="smaa:IT774_14210"/>
<keyword evidence="3" id="KW-0378">Hydrolase</keyword>
<accession>A0A7S9HCM0</accession>
<dbReference type="RefSeq" id="WP_195810345.1">
    <property type="nucleotide sequence ID" value="NZ_CP064795.1"/>
</dbReference>
<dbReference type="Gene3D" id="3.20.20.140">
    <property type="entry name" value="Metal-dependent hydrolases"/>
    <property type="match status" value="1"/>
</dbReference>
<proteinExistence type="inferred from homology"/>
<dbReference type="AlphaFoldDB" id="A0A7S9HCM0"/>
<dbReference type="SUPFAM" id="SSF51556">
    <property type="entry name" value="Metallo-dependent hydrolases"/>
    <property type="match status" value="1"/>
</dbReference>
<dbReference type="InterPro" id="IPR052350">
    <property type="entry name" value="Metallo-dep_Lactonases"/>
</dbReference>
<dbReference type="InterPro" id="IPR032466">
    <property type="entry name" value="Metal_Hydrolase"/>
</dbReference>
<keyword evidence="4" id="KW-1185">Reference proteome</keyword>
<dbReference type="InterPro" id="IPR006680">
    <property type="entry name" value="Amidohydro-rel"/>
</dbReference>
<feature type="domain" description="Amidohydrolase-related" evidence="2">
    <location>
        <begin position="4"/>
        <end position="286"/>
    </location>
</feature>
<dbReference type="Pfam" id="PF04909">
    <property type="entry name" value="Amidohydro_2"/>
    <property type="match status" value="1"/>
</dbReference>
<name>A0A7S9HCM0_9ALTE</name>